<dbReference type="STRING" id="1608994.TU86_00830"/>
<feature type="chain" id="PRO_5005275069" evidence="1">
    <location>
        <begin position="23"/>
        <end position="145"/>
    </location>
</feature>
<keyword evidence="1" id="KW-0732">Signal</keyword>
<dbReference type="AlphaFoldDB" id="A0A0J6ISY5"/>
<dbReference type="PATRIC" id="fig|1608994.3.peg.735"/>
<protein>
    <submittedName>
        <fullName evidence="2">Lipoprotein</fullName>
    </submittedName>
</protein>
<dbReference type="OrthoDB" id="5323736at2"/>
<dbReference type="InterPro" id="IPR032624">
    <property type="entry name" value="DUF4879"/>
</dbReference>
<keyword evidence="2" id="KW-0449">Lipoprotein</keyword>
<evidence type="ECO:0000256" key="1">
    <source>
        <dbReference type="SAM" id="SignalP"/>
    </source>
</evidence>
<dbReference type="Pfam" id="PF16219">
    <property type="entry name" value="DUF4879"/>
    <property type="match status" value="1"/>
</dbReference>
<comment type="caution">
    <text evidence="2">The sequence shown here is derived from an EMBL/GenBank/DDBJ whole genome shotgun (WGS) entry which is preliminary data.</text>
</comment>
<name>A0A0J6ISY5_9PSED</name>
<evidence type="ECO:0000313" key="3">
    <source>
        <dbReference type="Proteomes" id="UP000036325"/>
    </source>
</evidence>
<evidence type="ECO:0000313" key="2">
    <source>
        <dbReference type="EMBL" id="KMN15353.1"/>
    </source>
</evidence>
<gene>
    <name evidence="2" type="ORF">TU86_00830</name>
</gene>
<dbReference type="Proteomes" id="UP000036325">
    <property type="component" value="Unassembled WGS sequence"/>
</dbReference>
<proteinExistence type="predicted"/>
<organism evidence="2 3">
    <name type="scientific">Pseudomonas weihenstephanensis</name>
    <dbReference type="NCBI Taxonomy" id="1608994"/>
    <lineage>
        <taxon>Bacteria</taxon>
        <taxon>Pseudomonadati</taxon>
        <taxon>Pseudomonadota</taxon>
        <taxon>Gammaproteobacteria</taxon>
        <taxon>Pseudomonadales</taxon>
        <taxon>Pseudomonadaceae</taxon>
        <taxon>Pseudomonas</taxon>
    </lineage>
</organism>
<reference evidence="2 3" key="1">
    <citation type="submission" date="2015-02" db="EMBL/GenBank/DDBJ databases">
        <title>Pseudomonas helleri sp. nov. and Pseudomonas weihenstephanensis sp. nov., isolated from raw cows milk.</title>
        <authorList>
            <person name="von Neubeck M."/>
            <person name="Huptas C."/>
            <person name="Wenning M."/>
            <person name="Scherer S."/>
        </authorList>
    </citation>
    <scope>NUCLEOTIDE SEQUENCE [LARGE SCALE GENOMIC DNA]</scope>
    <source>
        <strain evidence="2 3">DSM 29166</strain>
    </source>
</reference>
<sequence length="145" mass="15661">MTRTFKSVLACFSLFMSVGLSAAPATRLDSIEILQVTSVKGADEEVGSKTRTVREHHGTEVHVYVLERGYGNPQPNVTFNGQRLKGESAPLCNQAEGLVVCNGAGSTVGYLHTFTFSNTDGGRFEFSNVSLVPPHDRLSASLDIR</sequence>
<accession>A0A0J6ISY5</accession>
<feature type="signal peptide" evidence="1">
    <location>
        <begin position="1"/>
        <end position="22"/>
    </location>
</feature>
<dbReference type="RefSeq" id="WP_048362424.1">
    <property type="nucleotide sequence ID" value="NZ_JYLF01000001.1"/>
</dbReference>
<dbReference type="EMBL" id="JYLF01000001">
    <property type="protein sequence ID" value="KMN15353.1"/>
    <property type="molecule type" value="Genomic_DNA"/>
</dbReference>